<gene>
    <name evidence="8" type="primary">WBGene00102802</name>
</gene>
<reference evidence="8" key="2">
    <citation type="submission" date="2022-06" db="UniProtKB">
        <authorList>
            <consortium name="EnsemblMetazoa"/>
        </authorList>
    </citation>
    <scope>IDENTIFICATION</scope>
    <source>
        <strain evidence="8">PS312</strain>
    </source>
</reference>
<comment type="similarity">
    <text evidence="2">Belongs to the fatty-acid and retinol-binding protein (FARBP) family.</text>
</comment>
<reference evidence="9" key="1">
    <citation type="journal article" date="2008" name="Nat. Genet.">
        <title>The Pristionchus pacificus genome provides a unique perspective on nematode lifestyle and parasitism.</title>
        <authorList>
            <person name="Dieterich C."/>
            <person name="Clifton S.W."/>
            <person name="Schuster L.N."/>
            <person name="Chinwalla A."/>
            <person name="Delehaunty K."/>
            <person name="Dinkelacker I."/>
            <person name="Fulton L."/>
            <person name="Fulton R."/>
            <person name="Godfrey J."/>
            <person name="Minx P."/>
            <person name="Mitreva M."/>
            <person name="Roeseler W."/>
            <person name="Tian H."/>
            <person name="Witte H."/>
            <person name="Yang S.P."/>
            <person name="Wilson R.K."/>
            <person name="Sommer R.J."/>
        </authorList>
    </citation>
    <scope>NUCLEOTIDE SEQUENCE [LARGE SCALE GENOMIC DNA]</scope>
    <source>
        <strain evidence="9">PS312</strain>
    </source>
</reference>
<dbReference type="PANTHER" id="PTHR31418:SF7">
    <property type="entry name" value="FATTY-ACID AND RETINOL-BINDING PROTEIN 1"/>
    <property type="match status" value="1"/>
</dbReference>
<evidence type="ECO:0000256" key="1">
    <source>
        <dbReference type="ARBA" id="ARBA00004613"/>
    </source>
</evidence>
<evidence type="ECO:0000256" key="4">
    <source>
        <dbReference type="ARBA" id="ARBA00022525"/>
    </source>
</evidence>
<dbReference type="EnsemblMetazoa" id="PPA13248.1">
    <property type="protein sequence ID" value="PPA13248.1"/>
    <property type="gene ID" value="WBGene00102802"/>
</dbReference>
<dbReference type="Pfam" id="PF05823">
    <property type="entry name" value="Gp-FAR-1"/>
    <property type="match status" value="1"/>
</dbReference>
<dbReference type="Gene3D" id="1.20.120.1100">
    <property type="match status" value="1"/>
</dbReference>
<keyword evidence="9" id="KW-1185">Reference proteome</keyword>
<dbReference type="Proteomes" id="UP000005239">
    <property type="component" value="Unassembled WGS sequence"/>
</dbReference>
<evidence type="ECO:0000256" key="7">
    <source>
        <dbReference type="ARBA" id="ARBA00023121"/>
    </source>
</evidence>
<accession>A0A8R1YES0</accession>
<evidence type="ECO:0000256" key="2">
    <source>
        <dbReference type="ARBA" id="ARBA00006648"/>
    </source>
</evidence>
<keyword evidence="6" id="KW-0175">Coiled coil</keyword>
<dbReference type="PANTHER" id="PTHR31418">
    <property type="entry name" value="FATTY-ACID AND RETINOL-BINDING PROTEIN 1"/>
    <property type="match status" value="1"/>
</dbReference>
<keyword evidence="4" id="KW-0964">Secreted</keyword>
<comment type="subcellular location">
    <subcellularLocation>
        <location evidence="1">Secreted</location>
    </subcellularLocation>
</comment>
<evidence type="ECO:0000256" key="6">
    <source>
        <dbReference type="ARBA" id="ARBA00023054"/>
    </source>
</evidence>
<sequence length="222" mass="24997">MRSLICLSALLVSAYCAPVLTDRQQKIKQIWGEDTNVTRAETILAEEAKKLGISFDDYFNSCTADAETLMFTKQEEADMKQEMEAAAKMGNVKVKTWDELFEVLKVRAPKTYAALMKRREVWNKTIAKLDAPAQSFVKNLGNTFLDSVNGLSESEVAGKNPLEIFSMLGKNVKKTKSEYEALPQESKNSLERHFRVRSSIRIVDEYGILRIAFSVIGIVSDL</sequence>
<evidence type="ECO:0000313" key="9">
    <source>
        <dbReference type="Proteomes" id="UP000005239"/>
    </source>
</evidence>
<dbReference type="AlphaFoldDB" id="A0A454XLP2"/>
<evidence type="ECO:0000256" key="3">
    <source>
        <dbReference type="ARBA" id="ARBA00017453"/>
    </source>
</evidence>
<organism evidence="8 9">
    <name type="scientific">Pristionchus pacificus</name>
    <name type="common">Parasitic nematode worm</name>
    <dbReference type="NCBI Taxonomy" id="54126"/>
    <lineage>
        <taxon>Eukaryota</taxon>
        <taxon>Metazoa</taxon>
        <taxon>Ecdysozoa</taxon>
        <taxon>Nematoda</taxon>
        <taxon>Chromadorea</taxon>
        <taxon>Rhabditida</taxon>
        <taxon>Rhabditina</taxon>
        <taxon>Diplogasteromorpha</taxon>
        <taxon>Diplogasteroidea</taxon>
        <taxon>Neodiplogasteridae</taxon>
        <taxon>Pristionchus</taxon>
    </lineage>
</organism>
<dbReference type="InterPro" id="IPR008632">
    <property type="entry name" value="Gp-FAR-1"/>
</dbReference>
<protein>
    <recommendedName>
        <fullName evidence="3">Fatty-acid and retinol-binding protein 1</fullName>
    </recommendedName>
</protein>
<proteinExistence type="inferred from homology"/>
<evidence type="ECO:0000256" key="5">
    <source>
        <dbReference type="ARBA" id="ARBA00022729"/>
    </source>
</evidence>
<dbReference type="GO" id="GO:0005576">
    <property type="term" value="C:extracellular region"/>
    <property type="evidence" value="ECO:0007669"/>
    <property type="project" value="UniProtKB-SubCell"/>
</dbReference>
<keyword evidence="5" id="KW-0732">Signal</keyword>
<name>A0A454XLP2_PRIPA</name>
<keyword evidence="7" id="KW-0446">Lipid-binding</keyword>
<accession>A0A454XLP2</accession>
<dbReference type="GO" id="GO:0008289">
    <property type="term" value="F:lipid binding"/>
    <property type="evidence" value="ECO:0007669"/>
    <property type="project" value="UniProtKB-KW"/>
</dbReference>
<evidence type="ECO:0000313" key="8">
    <source>
        <dbReference type="EnsemblMetazoa" id="PPA13248.1"/>
    </source>
</evidence>